<evidence type="ECO:0000313" key="4">
    <source>
        <dbReference type="Proteomes" id="UP000035065"/>
    </source>
</evidence>
<feature type="region of interest" description="Disordered" evidence="1">
    <location>
        <begin position="302"/>
        <end position="321"/>
    </location>
</feature>
<dbReference type="RefSeq" id="WP_009680596.1">
    <property type="nucleotide sequence ID" value="NZ_AEUD01000017.1"/>
</dbReference>
<name>F1YNA4_9ACTN</name>
<comment type="caution">
    <text evidence="3">The sequence shown here is derived from an EMBL/GenBank/DDBJ whole genome shotgun (WGS) entry which is preliminary data.</text>
</comment>
<feature type="chain" id="PRO_5039723829" description="PE-PGRS family protein" evidence="2">
    <location>
        <begin position="18"/>
        <end position="376"/>
    </location>
</feature>
<protein>
    <recommendedName>
        <fullName evidence="5">PE-PGRS family protein</fullName>
    </recommendedName>
</protein>
<dbReference type="OrthoDB" id="4629108at2"/>
<evidence type="ECO:0000313" key="3">
    <source>
        <dbReference type="EMBL" id="EGD53815.1"/>
    </source>
</evidence>
<evidence type="ECO:0000256" key="2">
    <source>
        <dbReference type="SAM" id="SignalP"/>
    </source>
</evidence>
<dbReference type="EMBL" id="AEUD01000017">
    <property type="protein sequence ID" value="EGD53815.1"/>
    <property type="molecule type" value="Genomic_DNA"/>
</dbReference>
<accession>F1YNA4</accession>
<dbReference type="eggNOG" id="ENOG5030EXM">
    <property type="taxonomic scope" value="Bacteria"/>
</dbReference>
<feature type="signal peptide" evidence="2">
    <location>
        <begin position="1"/>
        <end position="17"/>
    </location>
</feature>
<evidence type="ECO:0000256" key="1">
    <source>
        <dbReference type="SAM" id="MobiDB-lite"/>
    </source>
</evidence>
<dbReference type="AlphaFoldDB" id="F1YNA4"/>
<proteinExistence type="predicted"/>
<dbReference type="STRING" id="644548.SCNU_17013"/>
<sequence>MAALTAAAVVSVPALQATPPTTTEAIGPPTISNVDVRPVDWVSPIRTVAQLGAHTAQNLADIAKIFIDEPAPILVKLGRNQVSNIEYLAVIGADTAGKMIVVLAEVPGDVVESFRLLLNGEFKEAAETILSPVADGAQVLVEGIQGLGPLAKNIEQNVFRAIGAGAVILLLATPSLLGTAMGVVAVATVTVAKTSVAFLRGDWITVASEVINAPARLIDAGLNGVSGSVGFEIHIPILGNVGVQASTGVPGLLGGSGTSLTIDAPFLAPRTISFELLDGLVPTVLEHRDMIARAFHPIDVPSPSVRADQPTTVPSPDARPAVAPAPTPVLEQLPQAIPDAAQQVAHDVENAVRSAVPAPVQAPVQQFLENALPGLH</sequence>
<reference evidence="3 4" key="1">
    <citation type="journal article" date="2011" name="J. Bacteriol.">
        <title>Draft Genome Sequence of Gordonia neofelifaecis NRRL B-59395, a Cholesterol-Degrading Actinomycete.</title>
        <authorList>
            <person name="Ge F."/>
            <person name="Li W."/>
            <person name="Chen G."/>
            <person name="Liu Y."/>
            <person name="Zhang G."/>
            <person name="Yong B."/>
            <person name="Wang Q."/>
            <person name="Wang N."/>
            <person name="Huang Z."/>
            <person name="Li W."/>
            <person name="Wang J."/>
            <person name="Wu C."/>
            <person name="Xie Q."/>
            <person name="Liu G."/>
        </authorList>
    </citation>
    <scope>NUCLEOTIDE SEQUENCE [LARGE SCALE GENOMIC DNA]</scope>
    <source>
        <strain evidence="3 4">NRRL B-59395</strain>
    </source>
</reference>
<gene>
    <name evidence="3" type="ORF">SCNU_17013</name>
</gene>
<keyword evidence="2" id="KW-0732">Signal</keyword>
<keyword evidence="4" id="KW-1185">Reference proteome</keyword>
<organism evidence="3 4">
    <name type="scientific">Gordonia neofelifaecis NRRL B-59395</name>
    <dbReference type="NCBI Taxonomy" id="644548"/>
    <lineage>
        <taxon>Bacteria</taxon>
        <taxon>Bacillati</taxon>
        <taxon>Actinomycetota</taxon>
        <taxon>Actinomycetes</taxon>
        <taxon>Mycobacteriales</taxon>
        <taxon>Gordoniaceae</taxon>
        <taxon>Gordonia</taxon>
    </lineage>
</organism>
<dbReference type="Proteomes" id="UP000035065">
    <property type="component" value="Unassembled WGS sequence"/>
</dbReference>
<evidence type="ECO:0008006" key="5">
    <source>
        <dbReference type="Google" id="ProtNLM"/>
    </source>
</evidence>